<accession>A0A2I1EZL1</accession>
<sequence length="72" mass="8036">MFKAYKEVGMEFGTDKWIGFVSDNGPDVTKAQCLMREQELSQNPNLTPQHPCITCLATFSKAAETILSLKII</sequence>
<dbReference type="VEuPathDB" id="FungiDB:FUN_005085"/>
<proteinExistence type="predicted"/>
<dbReference type="OrthoDB" id="2354056at2759"/>
<dbReference type="EMBL" id="LLXJ01000334">
    <property type="protein sequence ID" value="PKC11091.1"/>
    <property type="molecule type" value="Genomic_DNA"/>
</dbReference>
<evidence type="ECO:0000313" key="2">
    <source>
        <dbReference type="Proteomes" id="UP000232722"/>
    </source>
</evidence>
<organism evidence="1 2">
    <name type="scientific">Rhizophagus irregularis</name>
    <dbReference type="NCBI Taxonomy" id="588596"/>
    <lineage>
        <taxon>Eukaryota</taxon>
        <taxon>Fungi</taxon>
        <taxon>Fungi incertae sedis</taxon>
        <taxon>Mucoromycota</taxon>
        <taxon>Glomeromycotina</taxon>
        <taxon>Glomeromycetes</taxon>
        <taxon>Glomerales</taxon>
        <taxon>Glomeraceae</taxon>
        <taxon>Rhizophagus</taxon>
    </lineage>
</organism>
<name>A0A2I1EZL1_9GLOM</name>
<protein>
    <submittedName>
        <fullName evidence="1">Uncharacterized protein</fullName>
    </submittedName>
</protein>
<reference evidence="1 2" key="2">
    <citation type="submission" date="2017-09" db="EMBL/GenBank/DDBJ databases">
        <title>Extensive intraspecific genome diversity in a model arbuscular mycorrhizal fungus.</title>
        <authorList>
            <person name="Chen E.C."/>
            <person name="Morin E."/>
            <person name="Beaudet D."/>
            <person name="Noel J."/>
            <person name="Ndikumana S."/>
            <person name="Charron P."/>
            <person name="St-Onge C."/>
            <person name="Giorgi J."/>
            <person name="Grigoriev I.V."/>
            <person name="Roux C."/>
            <person name="Martin F.M."/>
            <person name="Corradi N."/>
        </authorList>
    </citation>
    <scope>NUCLEOTIDE SEQUENCE [LARGE SCALE GENOMIC DNA]</scope>
    <source>
        <strain evidence="1 2">A5</strain>
    </source>
</reference>
<gene>
    <name evidence="1" type="ORF">RhiirA5_413517</name>
</gene>
<reference evidence="1 2" key="1">
    <citation type="submission" date="2016-04" db="EMBL/GenBank/DDBJ databases">
        <title>Genome analyses suggest a sexual origin of heterokaryosis in a supposedly ancient asexual fungus.</title>
        <authorList>
            <person name="Ropars J."/>
            <person name="Sedzielewska K."/>
            <person name="Noel J."/>
            <person name="Charron P."/>
            <person name="Farinelli L."/>
            <person name="Marton T."/>
            <person name="Kruger M."/>
            <person name="Pelin A."/>
            <person name="Brachmann A."/>
            <person name="Corradi N."/>
        </authorList>
    </citation>
    <scope>NUCLEOTIDE SEQUENCE [LARGE SCALE GENOMIC DNA]</scope>
    <source>
        <strain evidence="1 2">A5</strain>
    </source>
</reference>
<evidence type="ECO:0000313" key="1">
    <source>
        <dbReference type="EMBL" id="PKC11091.1"/>
    </source>
</evidence>
<dbReference type="AlphaFoldDB" id="A0A2I1EZL1"/>
<comment type="caution">
    <text evidence="1">The sequence shown here is derived from an EMBL/GenBank/DDBJ whole genome shotgun (WGS) entry which is preliminary data.</text>
</comment>
<dbReference type="Proteomes" id="UP000232722">
    <property type="component" value="Unassembled WGS sequence"/>
</dbReference>